<dbReference type="InterPro" id="IPR021109">
    <property type="entry name" value="Peptidase_aspartic_dom_sf"/>
</dbReference>
<dbReference type="RefSeq" id="WP_080811958.1">
    <property type="nucleotide sequence ID" value="NZ_CP021983.2"/>
</dbReference>
<dbReference type="Pfam" id="PF13650">
    <property type="entry name" value="Asp_protease_2"/>
    <property type="match status" value="1"/>
</dbReference>
<dbReference type="KEGG" id="hhg:XM38_018510"/>
<dbReference type="OrthoDB" id="530362at2"/>
<keyword evidence="4" id="KW-1185">Reference proteome</keyword>
<dbReference type="InterPro" id="IPR001969">
    <property type="entry name" value="Aspartic_peptidase_AS"/>
</dbReference>
<evidence type="ECO:0000313" key="3">
    <source>
        <dbReference type="EMBL" id="ASC70903.1"/>
    </source>
</evidence>
<evidence type="ECO:0000313" key="4">
    <source>
        <dbReference type="Proteomes" id="UP000191901"/>
    </source>
</evidence>
<evidence type="ECO:0000256" key="1">
    <source>
        <dbReference type="ARBA" id="ARBA00022801"/>
    </source>
</evidence>
<dbReference type="PROSITE" id="PS50175">
    <property type="entry name" value="ASP_PROT_RETROV"/>
    <property type="match status" value="1"/>
</dbReference>
<dbReference type="PROSITE" id="PS00141">
    <property type="entry name" value="ASP_PROTEASE"/>
    <property type="match status" value="1"/>
</dbReference>
<dbReference type="SUPFAM" id="SSF50630">
    <property type="entry name" value="Acid proteases"/>
    <property type="match status" value="1"/>
</dbReference>
<evidence type="ECO:0000259" key="2">
    <source>
        <dbReference type="PROSITE" id="PS50175"/>
    </source>
</evidence>
<sequence>MVDAQRFSYKIIDSNLGMVDRMPYLPLTLDFNGQSLNVEGLLDTGASVNVLPYELGTQLGLIWENETLSVLLAGNLARFEARAVVIAAQVSSFHTVDLAFAWTQAPNVPLILGQANFFFEFDVCFFRARSEFEVRLKQGE</sequence>
<name>A0A1Z3HKT0_9CYAN</name>
<organism evidence="3 4">
    <name type="scientific">Halomicronema hongdechloris C2206</name>
    <dbReference type="NCBI Taxonomy" id="1641165"/>
    <lineage>
        <taxon>Bacteria</taxon>
        <taxon>Bacillati</taxon>
        <taxon>Cyanobacteriota</taxon>
        <taxon>Cyanophyceae</taxon>
        <taxon>Nodosilineales</taxon>
        <taxon>Nodosilineaceae</taxon>
        <taxon>Halomicronema</taxon>
    </lineage>
</organism>
<dbReference type="InterPro" id="IPR001995">
    <property type="entry name" value="Peptidase_A2_cat"/>
</dbReference>
<feature type="domain" description="Peptidase A2" evidence="2">
    <location>
        <begin position="38"/>
        <end position="52"/>
    </location>
</feature>
<dbReference type="GO" id="GO:0004190">
    <property type="term" value="F:aspartic-type endopeptidase activity"/>
    <property type="evidence" value="ECO:0007669"/>
    <property type="project" value="InterPro"/>
</dbReference>
<keyword evidence="1" id="KW-0378">Hydrolase</keyword>
<dbReference type="GO" id="GO:0006508">
    <property type="term" value="P:proteolysis"/>
    <property type="evidence" value="ECO:0007669"/>
    <property type="project" value="InterPro"/>
</dbReference>
<protein>
    <recommendedName>
        <fullName evidence="2">Peptidase A2 domain-containing protein</fullName>
    </recommendedName>
</protein>
<gene>
    <name evidence="3" type="ORF">XM38_018510</name>
</gene>
<dbReference type="EMBL" id="CP021983">
    <property type="protein sequence ID" value="ASC70903.1"/>
    <property type="molecule type" value="Genomic_DNA"/>
</dbReference>
<reference evidence="3 4" key="1">
    <citation type="journal article" date="2016" name="Biochim. Biophys. Acta">
        <title>Characterization of red-shifted phycobilisomes isolated from the chlorophyll f-containing cyanobacterium Halomicronema hongdechloris.</title>
        <authorList>
            <person name="Li Y."/>
            <person name="Lin Y."/>
            <person name="Garvey C.J."/>
            <person name="Birch D."/>
            <person name="Corkery R.W."/>
            <person name="Loughlin P.C."/>
            <person name="Scheer H."/>
            <person name="Willows R.D."/>
            <person name="Chen M."/>
        </authorList>
    </citation>
    <scope>NUCLEOTIDE SEQUENCE [LARGE SCALE GENOMIC DNA]</scope>
    <source>
        <strain evidence="3 4">C2206</strain>
    </source>
</reference>
<accession>A0A1Z3HKT0</accession>
<dbReference type="STRING" id="1641165.XM38_19605"/>
<proteinExistence type="predicted"/>
<dbReference type="AlphaFoldDB" id="A0A1Z3HKT0"/>
<dbReference type="Proteomes" id="UP000191901">
    <property type="component" value="Chromosome"/>
</dbReference>
<dbReference type="Gene3D" id="2.40.70.10">
    <property type="entry name" value="Acid Proteases"/>
    <property type="match status" value="1"/>
</dbReference>